<proteinExistence type="predicted"/>
<name>A0A3B0WY82_9ZZZZ</name>
<dbReference type="PANTHER" id="PTHR36220:SF1">
    <property type="entry name" value="GAMMA TUBULIN COMPLEX COMPONENT C-TERMINAL DOMAIN-CONTAINING PROTEIN"/>
    <property type="match status" value="1"/>
</dbReference>
<dbReference type="PANTHER" id="PTHR36220">
    <property type="entry name" value="UNNAMED PRODUCT"/>
    <property type="match status" value="1"/>
</dbReference>
<evidence type="ECO:0000313" key="4">
    <source>
        <dbReference type="EMBL" id="VAW48564.1"/>
    </source>
</evidence>
<dbReference type="SUPFAM" id="SSF50965">
    <property type="entry name" value="Galactose oxidase, central domain"/>
    <property type="match status" value="3"/>
</dbReference>
<evidence type="ECO:0000256" key="2">
    <source>
        <dbReference type="ARBA" id="ARBA00022737"/>
    </source>
</evidence>
<organism evidence="4">
    <name type="scientific">hydrothermal vent metagenome</name>
    <dbReference type="NCBI Taxonomy" id="652676"/>
    <lineage>
        <taxon>unclassified sequences</taxon>
        <taxon>metagenomes</taxon>
        <taxon>ecological metagenomes</taxon>
    </lineage>
</organism>
<accession>A0A3B0WY82</accession>
<gene>
    <name evidence="4" type="ORF">MNBD_GAMMA03-1306</name>
</gene>
<keyword evidence="1" id="KW-0732">Signal</keyword>
<evidence type="ECO:0000256" key="3">
    <source>
        <dbReference type="ARBA" id="ARBA00023180"/>
    </source>
</evidence>
<dbReference type="EMBL" id="UOFC01000215">
    <property type="protein sequence ID" value="VAW48564.1"/>
    <property type="molecule type" value="Genomic_DNA"/>
</dbReference>
<dbReference type="Gene3D" id="2.130.10.130">
    <property type="entry name" value="Integrin alpha, N-terminal"/>
    <property type="match status" value="4"/>
</dbReference>
<dbReference type="InterPro" id="IPR011043">
    <property type="entry name" value="Gal_Oxase/kelch_b-propeller"/>
</dbReference>
<dbReference type="InterPro" id="IPR013517">
    <property type="entry name" value="FG-GAP"/>
</dbReference>
<protein>
    <submittedName>
        <fullName evidence="4">Uncharacterized protein</fullName>
    </submittedName>
</protein>
<dbReference type="InterPro" id="IPR013519">
    <property type="entry name" value="Int_alpha_beta-p"/>
</dbReference>
<reference evidence="4" key="1">
    <citation type="submission" date="2018-06" db="EMBL/GenBank/DDBJ databases">
        <authorList>
            <person name="Zhirakovskaya E."/>
        </authorList>
    </citation>
    <scope>NUCLEOTIDE SEQUENCE</scope>
</reference>
<evidence type="ECO:0000256" key="1">
    <source>
        <dbReference type="ARBA" id="ARBA00022729"/>
    </source>
</evidence>
<dbReference type="Pfam" id="PF14312">
    <property type="entry name" value="FG-GAP_2"/>
    <property type="match status" value="9"/>
</dbReference>
<dbReference type="InterPro" id="IPR028994">
    <property type="entry name" value="Integrin_alpha_N"/>
</dbReference>
<keyword evidence="2" id="KW-0677">Repeat</keyword>
<dbReference type="AlphaFoldDB" id="A0A3B0WY82"/>
<keyword evidence="3" id="KW-0325">Glycoprotein</keyword>
<dbReference type="SMART" id="SM00191">
    <property type="entry name" value="Int_alpha"/>
    <property type="match status" value="5"/>
</dbReference>
<sequence length="717" mass="76803">METQIIIPDGLDVSNRFGISVSLQGDRALIGDFYNRENGLQSGAVYVYELVNGLWQQTKKLLASDGGSTDEFGVSVSLSGDRALIGAVNYDDVTNGGNSGAAYIFDYDGSDWQQVAILTAIDGSSNDEMGNAVSLEGDKALVGAVEYSENNNGVKTGSAYLFELNTVSGLWSQSKQFLASDGVHADDFGHSVSLSGNRVAIGAQQTDENVTNSGSVYVYELDTGTGLWQETKIFEPIPVLSNNFGSAVSIQNNRLIVGAQQAIVDNARKGSATIYEYNATTIMWDFSDQIVATDGKSSDYFGDVVGLSSNRIIIGAPLSDDNGSQSGSAYIFDLDGSWQQSQKLVTLGAVDDNFGYAVSLDGNRALIGAPFDNNENGPSAGSAYIFDYINGQWSIPHKIISSDYFINFGMSVSLSGNIAIIGANQIEFAGTGQAYIFEFDGSSWNQTALLESVESNDEFGYAVSVNGVRALVGAFFGTGTVYIYEKALGVWQLQPINQLMASDGANSDAFGISVSLLGDRALVGAYTKDDDVNNRSRAGAAYIYDYDVINDLWVETKLQALVTSSSGFFGFDVELGQDRAIIGATGNSQTAYVFDYDSGVDSWTGTELVTSSNSSSQFGYSVSLDNNRVLIGAPNTTLNSEQFIGAAYQFDFDGSLWNETKTYTANDGARRDFYGWSVALSGKRALLSSYKDDDRGTDSGSVYVISDIDLLFLDGFE</sequence>